<evidence type="ECO:0000256" key="1">
    <source>
        <dbReference type="ARBA" id="ARBA00000012"/>
    </source>
</evidence>
<dbReference type="Proteomes" id="UP001157034">
    <property type="component" value="Unassembled WGS sequence"/>
</dbReference>
<comment type="catalytic activity">
    <reaction evidence="1">
        <text>(7,8-dihydropterin-6-yl)methyl diphosphate + 4-aminobenzoate = 7,8-dihydropteroate + diphosphate</text>
        <dbReference type="Rhea" id="RHEA:19949"/>
        <dbReference type="ChEBI" id="CHEBI:17836"/>
        <dbReference type="ChEBI" id="CHEBI:17839"/>
        <dbReference type="ChEBI" id="CHEBI:33019"/>
        <dbReference type="ChEBI" id="CHEBI:72950"/>
        <dbReference type="EC" id="2.5.1.15"/>
    </reaction>
</comment>
<evidence type="ECO:0000256" key="11">
    <source>
        <dbReference type="SAM" id="MobiDB-lite"/>
    </source>
</evidence>
<comment type="caution">
    <text evidence="13">The sequence shown here is derived from an EMBL/GenBank/DDBJ whole genome shotgun (WGS) entry which is preliminary data.</text>
</comment>
<comment type="cofactor">
    <cofactor evidence="2 10">
        <name>Mg(2+)</name>
        <dbReference type="ChEBI" id="CHEBI:18420"/>
    </cofactor>
</comment>
<dbReference type="CDD" id="cd00739">
    <property type="entry name" value="DHPS"/>
    <property type="match status" value="1"/>
</dbReference>
<proteinExistence type="inferred from homology"/>
<reference evidence="14" key="1">
    <citation type="journal article" date="2019" name="Int. J. Syst. Evol. Microbiol.">
        <title>The Global Catalogue of Microorganisms (GCM) 10K type strain sequencing project: providing services to taxonomists for standard genome sequencing and annotation.</title>
        <authorList>
            <consortium name="The Broad Institute Genomics Platform"/>
            <consortium name="The Broad Institute Genome Sequencing Center for Infectious Disease"/>
            <person name="Wu L."/>
            <person name="Ma J."/>
        </authorList>
    </citation>
    <scope>NUCLEOTIDE SEQUENCE [LARGE SCALE GENOMIC DNA]</scope>
    <source>
        <strain evidence="14">NBRC 108894</strain>
    </source>
</reference>
<dbReference type="InterPro" id="IPR006390">
    <property type="entry name" value="DHP_synth_dom"/>
</dbReference>
<comment type="pathway">
    <text evidence="3 10">Cofactor biosynthesis; tetrahydrofolate biosynthesis; 7,8-dihydrofolate from 2-amino-4-hydroxy-6-hydroxymethyl-7,8-dihydropteridine diphosphate and 4-aminobenzoate: step 1/2.</text>
</comment>
<feature type="region of interest" description="Disordered" evidence="11">
    <location>
        <begin position="282"/>
        <end position="303"/>
    </location>
</feature>
<dbReference type="PANTHER" id="PTHR20941:SF1">
    <property type="entry name" value="FOLIC ACID SYNTHESIS PROTEIN FOL1"/>
    <property type="match status" value="1"/>
</dbReference>
<evidence type="ECO:0000256" key="8">
    <source>
        <dbReference type="ARBA" id="ARBA00022842"/>
    </source>
</evidence>
<dbReference type="Gene3D" id="3.20.20.20">
    <property type="entry name" value="Dihydropteroate synthase-like"/>
    <property type="match status" value="1"/>
</dbReference>
<gene>
    <name evidence="13" type="primary">folP1</name>
    <name evidence="13" type="ORF">GCM10025881_22080</name>
</gene>
<keyword evidence="7 10" id="KW-0479">Metal-binding</keyword>
<keyword evidence="9 10" id="KW-0289">Folate biosynthesis</keyword>
<evidence type="ECO:0000256" key="2">
    <source>
        <dbReference type="ARBA" id="ARBA00001946"/>
    </source>
</evidence>
<dbReference type="PROSITE" id="PS00792">
    <property type="entry name" value="DHPS_1"/>
    <property type="match status" value="1"/>
</dbReference>
<keyword evidence="6 10" id="KW-0808">Transferase</keyword>
<evidence type="ECO:0000256" key="7">
    <source>
        <dbReference type="ARBA" id="ARBA00022723"/>
    </source>
</evidence>
<evidence type="ECO:0000259" key="12">
    <source>
        <dbReference type="PROSITE" id="PS50972"/>
    </source>
</evidence>
<name>A0ABQ6K4U7_9MICO</name>
<dbReference type="SUPFAM" id="SSF51717">
    <property type="entry name" value="Dihydropteroate synthetase-like"/>
    <property type="match status" value="1"/>
</dbReference>
<sequence length="303" mass="32180">MRMTRLLGILNVTPDSFSDGGVWEDTAAAIDRGVELRELGADYVDVGGESTRPGAAPVDVDEERRRVLPVVAGLADRRVPVSIDTMHAEVARAAIDLGARIVNDVSGGLADPGMAPLIAAREVPYIAMHWRGGADEPVRHDDVVAEVRAELKARVAELIVFGVDPARLIVDPGLGFAKDGTHNWALLGHLEEFAGLGAGVLVGASRKRFVGELLPPEASMEERDTPSAIITALAARSGAWGVRVHDVAASRRALDVWERWERGAQDYRAPAALTAGAAVEAERGTELDAESAVDLRPETVATS</sequence>
<dbReference type="EMBL" id="BSVB01000001">
    <property type="protein sequence ID" value="GMA95384.1"/>
    <property type="molecule type" value="Genomic_DNA"/>
</dbReference>
<evidence type="ECO:0000256" key="4">
    <source>
        <dbReference type="ARBA" id="ARBA00009503"/>
    </source>
</evidence>
<feature type="domain" description="Pterin-binding" evidence="12">
    <location>
        <begin position="4"/>
        <end position="255"/>
    </location>
</feature>
<dbReference type="PANTHER" id="PTHR20941">
    <property type="entry name" value="FOLATE SYNTHESIS PROTEINS"/>
    <property type="match status" value="1"/>
</dbReference>
<dbReference type="PROSITE" id="PS50972">
    <property type="entry name" value="PTERIN_BINDING"/>
    <property type="match status" value="1"/>
</dbReference>
<evidence type="ECO:0000256" key="6">
    <source>
        <dbReference type="ARBA" id="ARBA00022679"/>
    </source>
</evidence>
<dbReference type="NCBIfam" id="TIGR01496">
    <property type="entry name" value="DHPS"/>
    <property type="match status" value="1"/>
</dbReference>
<comment type="function">
    <text evidence="10">Catalyzes the condensation of para-aminobenzoate (pABA) with 6-hydroxymethyl-7,8-dihydropterin diphosphate (DHPt-PP) to form 7,8-dihydropteroate (H2Pte), the immediate precursor of folate derivatives.</text>
</comment>
<dbReference type="InterPro" id="IPR045031">
    <property type="entry name" value="DHP_synth-like"/>
</dbReference>
<evidence type="ECO:0000256" key="10">
    <source>
        <dbReference type="RuleBase" id="RU361205"/>
    </source>
</evidence>
<evidence type="ECO:0000256" key="9">
    <source>
        <dbReference type="ARBA" id="ARBA00022909"/>
    </source>
</evidence>
<dbReference type="InterPro" id="IPR011005">
    <property type="entry name" value="Dihydropteroate_synth-like_sf"/>
</dbReference>
<evidence type="ECO:0000256" key="5">
    <source>
        <dbReference type="ARBA" id="ARBA00012458"/>
    </source>
</evidence>
<keyword evidence="14" id="KW-1185">Reference proteome</keyword>
<protein>
    <recommendedName>
        <fullName evidence="5 10">Dihydropteroate synthase</fullName>
        <shortName evidence="10">DHPS</shortName>
        <ecNumber evidence="5 10">2.5.1.15</ecNumber>
    </recommendedName>
    <alternativeName>
        <fullName evidence="10">Dihydropteroate pyrophosphorylase</fullName>
    </alternativeName>
</protein>
<dbReference type="Pfam" id="PF00809">
    <property type="entry name" value="Pterin_bind"/>
    <property type="match status" value="1"/>
</dbReference>
<dbReference type="InterPro" id="IPR000489">
    <property type="entry name" value="Pterin-binding_dom"/>
</dbReference>
<keyword evidence="8 10" id="KW-0460">Magnesium</keyword>
<dbReference type="EC" id="2.5.1.15" evidence="5 10"/>
<accession>A0ABQ6K4U7</accession>
<evidence type="ECO:0000313" key="13">
    <source>
        <dbReference type="EMBL" id="GMA95384.1"/>
    </source>
</evidence>
<organism evidence="13 14">
    <name type="scientific">Pseudolysinimonas kribbensis</name>
    <dbReference type="NCBI Taxonomy" id="433641"/>
    <lineage>
        <taxon>Bacteria</taxon>
        <taxon>Bacillati</taxon>
        <taxon>Actinomycetota</taxon>
        <taxon>Actinomycetes</taxon>
        <taxon>Micrococcales</taxon>
        <taxon>Microbacteriaceae</taxon>
        <taxon>Pseudolysinimonas</taxon>
    </lineage>
</organism>
<evidence type="ECO:0000313" key="14">
    <source>
        <dbReference type="Proteomes" id="UP001157034"/>
    </source>
</evidence>
<comment type="similarity">
    <text evidence="4 10">Belongs to the DHPS family.</text>
</comment>
<evidence type="ECO:0000256" key="3">
    <source>
        <dbReference type="ARBA" id="ARBA00004763"/>
    </source>
</evidence>